<keyword evidence="7 11" id="KW-0406">Ion transport</keyword>
<evidence type="ECO:0000256" key="5">
    <source>
        <dbReference type="ARBA" id="ARBA00022989"/>
    </source>
</evidence>
<name>A0A8C5QHF3_9ANUR</name>
<dbReference type="GO" id="GO:0005886">
    <property type="term" value="C:plasma membrane"/>
    <property type="evidence" value="ECO:0007669"/>
    <property type="project" value="TreeGrafter"/>
</dbReference>
<dbReference type="PANTHER" id="PTHR11690">
    <property type="entry name" value="AMILORIDE-SENSITIVE SODIUM CHANNEL-RELATED"/>
    <property type="match status" value="1"/>
</dbReference>
<reference evidence="12" key="2">
    <citation type="submission" date="2025-09" db="UniProtKB">
        <authorList>
            <consortium name="Ensembl"/>
        </authorList>
    </citation>
    <scope>IDENTIFICATION</scope>
</reference>
<dbReference type="GO" id="GO:0015280">
    <property type="term" value="F:ligand-gated sodium channel activity"/>
    <property type="evidence" value="ECO:0007669"/>
    <property type="project" value="TreeGrafter"/>
</dbReference>
<proteinExistence type="inferred from homology"/>
<evidence type="ECO:0008006" key="14">
    <source>
        <dbReference type="Google" id="ProtNLM"/>
    </source>
</evidence>
<dbReference type="Ensembl" id="ENSLLET00000039286.1">
    <property type="protein sequence ID" value="ENSLLEP00000037830.1"/>
    <property type="gene ID" value="ENSLLEG00000023971.1"/>
</dbReference>
<comment type="subcellular location">
    <subcellularLocation>
        <location evidence="1">Membrane</location>
        <topology evidence="1">Multi-pass membrane protein</topology>
    </subcellularLocation>
</comment>
<dbReference type="Gene3D" id="1.10.287.770">
    <property type="entry name" value="YojJ-like"/>
    <property type="match status" value="1"/>
</dbReference>
<keyword evidence="2 11" id="KW-0813">Transport</keyword>
<evidence type="ECO:0000256" key="2">
    <source>
        <dbReference type="ARBA" id="ARBA00022448"/>
    </source>
</evidence>
<evidence type="ECO:0000256" key="3">
    <source>
        <dbReference type="ARBA" id="ARBA00022461"/>
    </source>
</evidence>
<dbReference type="PRINTS" id="PR01078">
    <property type="entry name" value="AMINACHANNEL"/>
</dbReference>
<dbReference type="Gene3D" id="1.10.3590.10">
    <property type="entry name" value="acid-sensing ion channel 1 domain"/>
    <property type="match status" value="1"/>
</dbReference>
<keyword evidence="8" id="KW-0472">Membrane</keyword>
<dbReference type="InterPro" id="IPR001873">
    <property type="entry name" value="ENaC"/>
</dbReference>
<dbReference type="Proteomes" id="UP000694569">
    <property type="component" value="Unplaced"/>
</dbReference>
<organism evidence="12 13">
    <name type="scientific">Leptobrachium leishanense</name>
    <name type="common">Leishan spiny toad</name>
    <dbReference type="NCBI Taxonomy" id="445787"/>
    <lineage>
        <taxon>Eukaryota</taxon>
        <taxon>Metazoa</taxon>
        <taxon>Chordata</taxon>
        <taxon>Craniata</taxon>
        <taxon>Vertebrata</taxon>
        <taxon>Euteleostomi</taxon>
        <taxon>Amphibia</taxon>
        <taxon>Batrachia</taxon>
        <taxon>Anura</taxon>
        <taxon>Pelobatoidea</taxon>
        <taxon>Megophryidae</taxon>
        <taxon>Leptobrachium</taxon>
    </lineage>
</organism>
<comment type="similarity">
    <text evidence="11">Belongs to the amiloride-sensitive sodium channel (TC 1.A.6) family.</text>
</comment>
<accession>A0A8C5QHF3</accession>
<dbReference type="OrthoDB" id="6021021at2759"/>
<keyword evidence="9 11" id="KW-0739">Sodium transport</keyword>
<dbReference type="GO" id="GO:0160128">
    <property type="term" value="F:pH-gated monoatomic ion channel activity"/>
    <property type="evidence" value="ECO:0007669"/>
    <property type="project" value="TreeGrafter"/>
</dbReference>
<evidence type="ECO:0000313" key="13">
    <source>
        <dbReference type="Proteomes" id="UP000694569"/>
    </source>
</evidence>
<evidence type="ECO:0000256" key="6">
    <source>
        <dbReference type="ARBA" id="ARBA00023053"/>
    </source>
</evidence>
<dbReference type="PANTHER" id="PTHR11690:SF297">
    <property type="entry name" value="ACID-SENSING ION CHANNEL 1B"/>
    <property type="match status" value="1"/>
</dbReference>
<protein>
    <recommendedName>
        <fullName evidence="14">Acid-sensing ion channel 1</fullName>
    </recommendedName>
</protein>
<evidence type="ECO:0000256" key="11">
    <source>
        <dbReference type="RuleBase" id="RU000679"/>
    </source>
</evidence>
<dbReference type="Pfam" id="PF00858">
    <property type="entry name" value="ASC"/>
    <property type="match status" value="1"/>
</dbReference>
<keyword evidence="6" id="KW-0915">Sodium</keyword>
<dbReference type="AlphaFoldDB" id="A0A8C5QHF3"/>
<evidence type="ECO:0000256" key="10">
    <source>
        <dbReference type="ARBA" id="ARBA00023303"/>
    </source>
</evidence>
<dbReference type="GeneTree" id="ENSGT00940000158414"/>
<evidence type="ECO:0000313" key="12">
    <source>
        <dbReference type="Ensembl" id="ENSLLEP00000037830.1"/>
    </source>
</evidence>
<keyword evidence="13" id="KW-1185">Reference proteome</keyword>
<evidence type="ECO:0000256" key="9">
    <source>
        <dbReference type="ARBA" id="ARBA00023201"/>
    </source>
</evidence>
<keyword evidence="5" id="KW-1133">Transmembrane helix</keyword>
<evidence type="ECO:0000256" key="8">
    <source>
        <dbReference type="ARBA" id="ARBA00023136"/>
    </source>
</evidence>
<keyword evidence="10 11" id="KW-0407">Ion channel</keyword>
<keyword evidence="4 11" id="KW-0812">Transmembrane</keyword>
<reference evidence="12" key="1">
    <citation type="submission" date="2025-08" db="UniProtKB">
        <authorList>
            <consortium name="Ensembl"/>
        </authorList>
    </citation>
    <scope>IDENTIFICATION</scope>
</reference>
<evidence type="ECO:0000256" key="4">
    <source>
        <dbReference type="ARBA" id="ARBA00022692"/>
    </source>
</evidence>
<sequence>MDTFKPTQEEDDESPSKASDLTVFASNSTLHGISHIFLHGGVTPRRVFWACAFVASLSIFLYQVADRIIYYTEYHHVTTLDEMESSLMIFPAITICNYNSFRKSAVKLNDLLWMKKLFNITEENFPQAREAFNLPEDADFNNIQMSFDMKEFYDRAGHRMEDMILKCRYRNKPCGAENFTEVSGAKQQTHVCGTHVCVSSSPTLNTA</sequence>
<evidence type="ECO:0000256" key="7">
    <source>
        <dbReference type="ARBA" id="ARBA00023065"/>
    </source>
</evidence>
<evidence type="ECO:0000256" key="1">
    <source>
        <dbReference type="ARBA" id="ARBA00004141"/>
    </source>
</evidence>
<keyword evidence="3 11" id="KW-0894">Sodium channel</keyword>